<evidence type="ECO:0000256" key="3">
    <source>
        <dbReference type="ARBA" id="ARBA00022833"/>
    </source>
</evidence>
<dbReference type="PANTHER" id="PTHR12857">
    <property type="entry name" value="CXXC MOTIF CONTAINING ZINC BINDING PROTEIN"/>
    <property type="match status" value="1"/>
</dbReference>
<evidence type="ECO:0000256" key="1">
    <source>
        <dbReference type="ARBA" id="ARBA00007818"/>
    </source>
</evidence>
<dbReference type="GO" id="GO:0008270">
    <property type="term" value="F:zinc ion binding"/>
    <property type="evidence" value="ECO:0007669"/>
    <property type="project" value="TreeGrafter"/>
</dbReference>
<accession>A0A024GIB2</accession>
<dbReference type="InterPro" id="IPR008584">
    <property type="entry name" value="CXXC_Zn-binding_euk"/>
</dbReference>
<evidence type="ECO:0000313" key="4">
    <source>
        <dbReference type="EMBL" id="CCI46078.1"/>
    </source>
</evidence>
<gene>
    <name evidence="4" type="ORF">BN9_070070</name>
</gene>
<organism evidence="4 5">
    <name type="scientific">Albugo candida</name>
    <dbReference type="NCBI Taxonomy" id="65357"/>
    <lineage>
        <taxon>Eukaryota</taxon>
        <taxon>Sar</taxon>
        <taxon>Stramenopiles</taxon>
        <taxon>Oomycota</taxon>
        <taxon>Peronosporomycetes</taxon>
        <taxon>Albuginales</taxon>
        <taxon>Albuginaceae</taxon>
        <taxon>Albugo</taxon>
    </lineage>
</organism>
<keyword evidence="3" id="KW-0862">Zinc</keyword>
<keyword evidence="5" id="KW-1185">Reference proteome</keyword>
<dbReference type="SUPFAM" id="SSF141678">
    <property type="entry name" value="MAL13P1.257-like"/>
    <property type="match status" value="1"/>
</dbReference>
<dbReference type="PANTHER" id="PTHR12857:SF0">
    <property type="entry name" value="CXXC MOTIF CONTAINING ZINC BINDING PROTEIN"/>
    <property type="match status" value="1"/>
</dbReference>
<comment type="caution">
    <text evidence="4">The sequence shown here is derived from an EMBL/GenBank/DDBJ whole genome shotgun (WGS) entry which is preliminary data.</text>
</comment>
<dbReference type="Proteomes" id="UP000053237">
    <property type="component" value="Unassembled WGS sequence"/>
</dbReference>
<dbReference type="InParanoid" id="A0A024GIB2"/>
<protein>
    <submittedName>
        <fullName evidence="4">Uncharacterized protein</fullName>
    </submittedName>
</protein>
<dbReference type="OrthoDB" id="10248838at2759"/>
<sequence length="142" mass="16001">MSSETSWHLNVMDPITRDIREGVVISERDVVPIAGGRSNANFVLTWPGSQKASYITVVRDVKNVTRPIRGEDSGQYVPMVGFECRGIEPIAWSPIGDFRVKALNGDIFIADDFRDDWSDFDEDHQVALGVFEVRSKFQVLKL</sequence>
<reference evidence="4 5" key="1">
    <citation type="submission" date="2012-05" db="EMBL/GenBank/DDBJ databases">
        <title>Recombination and specialization in a pathogen metapopulation.</title>
        <authorList>
            <person name="Gardiner A."/>
            <person name="Kemen E."/>
            <person name="Schultz-Larsen T."/>
            <person name="MacLean D."/>
            <person name="Van Oosterhout C."/>
            <person name="Jones J.D.G."/>
        </authorList>
    </citation>
    <scope>NUCLEOTIDE SEQUENCE [LARGE SCALE GENOMIC DNA]</scope>
    <source>
        <strain evidence="4 5">Ac Nc2</strain>
    </source>
</reference>
<dbReference type="EMBL" id="CAIX01000116">
    <property type="protein sequence ID" value="CCI46078.1"/>
    <property type="molecule type" value="Genomic_DNA"/>
</dbReference>
<keyword evidence="2" id="KW-0479">Metal-binding</keyword>
<dbReference type="FunCoup" id="A0A024GIB2">
    <property type="interactions" value="334"/>
</dbReference>
<name>A0A024GIB2_9STRA</name>
<evidence type="ECO:0000313" key="5">
    <source>
        <dbReference type="Proteomes" id="UP000053237"/>
    </source>
</evidence>
<evidence type="ECO:0000256" key="2">
    <source>
        <dbReference type="ARBA" id="ARBA00022723"/>
    </source>
</evidence>
<comment type="similarity">
    <text evidence="1">Belongs to the UPF0587 family.</text>
</comment>
<dbReference type="Pfam" id="PF05907">
    <property type="entry name" value="CXXC_Zn-b_euk"/>
    <property type="match status" value="1"/>
</dbReference>
<dbReference type="AlphaFoldDB" id="A0A024GIB2"/>
<proteinExistence type="inferred from homology"/>